<sequence length="168" mass="18861">MTADEYTNGDRAPRVRVREVAEADEPQWRQLFAAYRDFYRLTPDESVVDRVWAWLNDEGHELRGLVALTDSAESAGRRGESIVGIGHFRRFARPSTGSVGLWLDDLFTAPEARGLGAGSALIDRIRAEARAQSCSVVRWITAEDNSTARSLYDQLAVQTNWVTYDTQP</sequence>
<dbReference type="Gene3D" id="3.40.630.30">
    <property type="match status" value="1"/>
</dbReference>
<dbReference type="InterPro" id="IPR000182">
    <property type="entry name" value="GNAT_dom"/>
</dbReference>
<proteinExistence type="predicted"/>
<evidence type="ECO:0000259" key="3">
    <source>
        <dbReference type="PROSITE" id="PS51186"/>
    </source>
</evidence>
<dbReference type="PANTHER" id="PTHR43877:SF2">
    <property type="entry name" value="AMINOALKYLPHOSPHONATE N-ACETYLTRANSFERASE-RELATED"/>
    <property type="match status" value="1"/>
</dbReference>
<evidence type="ECO:0000313" key="5">
    <source>
        <dbReference type="Proteomes" id="UP000549517"/>
    </source>
</evidence>
<dbReference type="AlphaFoldDB" id="A0A849APU3"/>
<dbReference type="InterPro" id="IPR050832">
    <property type="entry name" value="Bact_Acetyltransf"/>
</dbReference>
<dbReference type="PROSITE" id="PS51186">
    <property type="entry name" value="GNAT"/>
    <property type="match status" value="1"/>
</dbReference>
<feature type="domain" description="N-acetyltransferase" evidence="3">
    <location>
        <begin position="15"/>
        <end position="168"/>
    </location>
</feature>
<organism evidence="4 5">
    <name type="scientific">Brevibacterium luteolum</name>
    <dbReference type="NCBI Taxonomy" id="199591"/>
    <lineage>
        <taxon>Bacteria</taxon>
        <taxon>Bacillati</taxon>
        <taxon>Actinomycetota</taxon>
        <taxon>Actinomycetes</taxon>
        <taxon>Micrococcales</taxon>
        <taxon>Brevibacteriaceae</taxon>
        <taxon>Brevibacterium</taxon>
    </lineage>
</organism>
<protein>
    <submittedName>
        <fullName evidence="4">GNAT family N-acetyltransferase</fullName>
    </submittedName>
</protein>
<keyword evidence="2" id="KW-0012">Acyltransferase</keyword>
<dbReference type="CDD" id="cd04301">
    <property type="entry name" value="NAT_SF"/>
    <property type="match status" value="1"/>
</dbReference>
<dbReference type="EMBL" id="JABEMC010000002">
    <property type="protein sequence ID" value="NNG78717.1"/>
    <property type="molecule type" value="Genomic_DNA"/>
</dbReference>
<dbReference type="Proteomes" id="UP000549517">
    <property type="component" value="Unassembled WGS sequence"/>
</dbReference>
<dbReference type="SUPFAM" id="SSF55729">
    <property type="entry name" value="Acyl-CoA N-acyltransferases (Nat)"/>
    <property type="match status" value="1"/>
</dbReference>
<reference evidence="4 5" key="1">
    <citation type="submission" date="2020-05" db="EMBL/GenBank/DDBJ databases">
        <title>MicrobeNet Type strains.</title>
        <authorList>
            <person name="Nicholson A.C."/>
        </authorList>
    </citation>
    <scope>NUCLEOTIDE SEQUENCE [LARGE SCALE GENOMIC DNA]</scope>
    <source>
        <strain evidence="4 5">CCUG 46604</strain>
    </source>
</reference>
<keyword evidence="1 4" id="KW-0808">Transferase</keyword>
<dbReference type="Pfam" id="PF00583">
    <property type="entry name" value="Acetyltransf_1"/>
    <property type="match status" value="1"/>
</dbReference>
<name>A0A849APU3_9MICO</name>
<comment type="caution">
    <text evidence="4">The sequence shown here is derived from an EMBL/GenBank/DDBJ whole genome shotgun (WGS) entry which is preliminary data.</text>
</comment>
<evidence type="ECO:0000256" key="1">
    <source>
        <dbReference type="ARBA" id="ARBA00022679"/>
    </source>
</evidence>
<dbReference type="InterPro" id="IPR016181">
    <property type="entry name" value="Acyl_CoA_acyltransferase"/>
</dbReference>
<gene>
    <name evidence="4" type="ORF">HLA91_04900</name>
</gene>
<evidence type="ECO:0000256" key="2">
    <source>
        <dbReference type="ARBA" id="ARBA00023315"/>
    </source>
</evidence>
<dbReference type="GO" id="GO:0016747">
    <property type="term" value="F:acyltransferase activity, transferring groups other than amino-acyl groups"/>
    <property type="evidence" value="ECO:0007669"/>
    <property type="project" value="InterPro"/>
</dbReference>
<dbReference type="PANTHER" id="PTHR43877">
    <property type="entry name" value="AMINOALKYLPHOSPHONATE N-ACETYLTRANSFERASE-RELATED-RELATED"/>
    <property type="match status" value="1"/>
</dbReference>
<accession>A0A849APU3</accession>
<evidence type="ECO:0000313" key="4">
    <source>
        <dbReference type="EMBL" id="NNG78717.1"/>
    </source>
</evidence>